<proteinExistence type="predicted"/>
<reference evidence="4" key="1">
    <citation type="submission" date="2017-09" db="EMBL/GenBank/DDBJ databases">
        <authorList>
            <person name="Varghese N."/>
            <person name="Submissions S."/>
        </authorList>
    </citation>
    <scope>NUCLEOTIDE SEQUENCE [LARGE SCALE GENOMIC DNA]</scope>
    <source>
        <strain evidence="4">CGMCC 1.8913</strain>
    </source>
</reference>
<dbReference type="Proteomes" id="UP000219356">
    <property type="component" value="Unassembled WGS sequence"/>
</dbReference>
<dbReference type="InterPro" id="IPR027954">
    <property type="entry name" value="Transcobalamin-like_C"/>
</dbReference>
<feature type="domain" description="Transcobalamin-like C-terminal" evidence="2">
    <location>
        <begin position="63"/>
        <end position="129"/>
    </location>
</feature>
<evidence type="ECO:0000259" key="2">
    <source>
        <dbReference type="Pfam" id="PF14478"/>
    </source>
</evidence>
<dbReference type="RefSeq" id="WP_218839525.1">
    <property type="nucleotide sequence ID" value="NZ_OBEK01000002.1"/>
</dbReference>
<evidence type="ECO:0000256" key="1">
    <source>
        <dbReference type="SAM" id="SignalP"/>
    </source>
</evidence>
<gene>
    <name evidence="3" type="ORF">SAMN05421503_1734</name>
</gene>
<organism evidence="3 4">
    <name type="scientific">Terribacillus aidingensis</name>
    <dbReference type="NCBI Taxonomy" id="586416"/>
    <lineage>
        <taxon>Bacteria</taxon>
        <taxon>Bacillati</taxon>
        <taxon>Bacillota</taxon>
        <taxon>Bacilli</taxon>
        <taxon>Bacillales</taxon>
        <taxon>Bacillaceae</taxon>
        <taxon>Terribacillus</taxon>
    </lineage>
</organism>
<keyword evidence="4" id="KW-1185">Reference proteome</keyword>
<feature type="chain" id="PRO_5038510382" description="Transcobalamin-like C-terminal domain-containing protein" evidence="1">
    <location>
        <begin position="20"/>
        <end position="131"/>
    </location>
</feature>
<dbReference type="Gene3D" id="2.170.130.30">
    <property type="match status" value="1"/>
</dbReference>
<sequence length="131" mass="14306">MKKVLHMLSALLLAAGILAGCGTTEKSQQNNQQAEQQTELQATITLTEDGQEISTEEVAFEEGANLMDVMKENFEVEEEGGMITSIEGHSQNDGESKYWLYTVNGEMAQVGAADIELSDEDEVAFNLQKTS</sequence>
<dbReference type="Pfam" id="PF14478">
    <property type="entry name" value="DUF4430"/>
    <property type="match status" value="1"/>
</dbReference>
<evidence type="ECO:0000313" key="4">
    <source>
        <dbReference type="Proteomes" id="UP000219356"/>
    </source>
</evidence>
<name>A0A285NRZ5_9BACI</name>
<accession>A0A285NRZ5</accession>
<dbReference type="PROSITE" id="PS51257">
    <property type="entry name" value="PROKAR_LIPOPROTEIN"/>
    <property type="match status" value="1"/>
</dbReference>
<dbReference type="EMBL" id="OBEK01000002">
    <property type="protein sequence ID" value="SNZ10421.1"/>
    <property type="molecule type" value="Genomic_DNA"/>
</dbReference>
<feature type="signal peptide" evidence="1">
    <location>
        <begin position="1"/>
        <end position="19"/>
    </location>
</feature>
<keyword evidence="1" id="KW-0732">Signal</keyword>
<protein>
    <recommendedName>
        <fullName evidence="2">Transcobalamin-like C-terminal domain-containing protein</fullName>
    </recommendedName>
</protein>
<dbReference type="AlphaFoldDB" id="A0A285NRZ5"/>
<evidence type="ECO:0000313" key="3">
    <source>
        <dbReference type="EMBL" id="SNZ10421.1"/>
    </source>
</evidence>